<evidence type="ECO:0000313" key="3">
    <source>
        <dbReference type="EMBL" id="KAK2614599.1"/>
    </source>
</evidence>
<keyword evidence="2" id="KW-0812">Transmembrane</keyword>
<dbReference type="AlphaFoldDB" id="A0AAD9WAT7"/>
<keyword evidence="2" id="KW-0472">Membrane</keyword>
<feature type="transmembrane region" description="Helical" evidence="2">
    <location>
        <begin position="102"/>
        <end position="125"/>
    </location>
</feature>
<keyword evidence="2" id="KW-1133">Transmembrane helix</keyword>
<organism evidence="3 4">
    <name type="scientific">Phomopsis amygdali</name>
    <name type="common">Fusicoccum amygdali</name>
    <dbReference type="NCBI Taxonomy" id="1214568"/>
    <lineage>
        <taxon>Eukaryota</taxon>
        <taxon>Fungi</taxon>
        <taxon>Dikarya</taxon>
        <taxon>Ascomycota</taxon>
        <taxon>Pezizomycotina</taxon>
        <taxon>Sordariomycetes</taxon>
        <taxon>Sordariomycetidae</taxon>
        <taxon>Diaporthales</taxon>
        <taxon>Diaporthaceae</taxon>
        <taxon>Diaporthe</taxon>
    </lineage>
</organism>
<name>A0AAD9WAT7_PHOAM</name>
<feature type="transmembrane region" description="Helical" evidence="2">
    <location>
        <begin position="210"/>
        <end position="232"/>
    </location>
</feature>
<gene>
    <name evidence="3" type="ORF">N8I77_001408</name>
</gene>
<feature type="region of interest" description="Disordered" evidence="1">
    <location>
        <begin position="61"/>
        <end position="91"/>
    </location>
</feature>
<evidence type="ECO:0000313" key="4">
    <source>
        <dbReference type="Proteomes" id="UP001265746"/>
    </source>
</evidence>
<keyword evidence="4" id="KW-1185">Reference proteome</keyword>
<feature type="transmembrane region" description="Helical" evidence="2">
    <location>
        <begin position="140"/>
        <end position="160"/>
    </location>
</feature>
<reference evidence="3" key="1">
    <citation type="submission" date="2023-06" db="EMBL/GenBank/DDBJ databases">
        <authorList>
            <person name="Noh H."/>
        </authorList>
    </citation>
    <scope>NUCLEOTIDE SEQUENCE</scope>
    <source>
        <strain evidence="3">DUCC20226</strain>
    </source>
</reference>
<protein>
    <submittedName>
        <fullName evidence="3">Uncharacterized protein</fullName>
    </submittedName>
</protein>
<proteinExistence type="predicted"/>
<dbReference type="Proteomes" id="UP001265746">
    <property type="component" value="Unassembled WGS sequence"/>
</dbReference>
<comment type="caution">
    <text evidence="3">The sequence shown here is derived from an EMBL/GenBank/DDBJ whole genome shotgun (WGS) entry which is preliminary data.</text>
</comment>
<accession>A0AAD9WAT7</accession>
<feature type="transmembrane region" description="Helical" evidence="2">
    <location>
        <begin position="684"/>
        <end position="704"/>
    </location>
</feature>
<evidence type="ECO:0000256" key="1">
    <source>
        <dbReference type="SAM" id="MobiDB-lite"/>
    </source>
</evidence>
<evidence type="ECO:0000256" key="2">
    <source>
        <dbReference type="SAM" id="Phobius"/>
    </source>
</evidence>
<sequence>MDEQAQSRALSQCSTILPADLRDEDVVSCADSEGQNGTRCRRISDTVTLFSLNNGSQQCCDSKSSAGHSPSRHPKQTDLQHDQSTSTSEETKVILTNSKKRAILYFLAIHFLPVAGTLTLFWLYLKNLQWKASDIQLKSLLFAAKLHETLILVSLGDILFHRIRYHLLTSRGVSFGLLVSPFRVSDPSFLFQSPFLASASFTFKSAPELLTILLVLLVSGLGLLAAPSSGVLMTPQYNWWRIPDEGKAMATFTKKELEDAKYIGASFEHLFPLLIDDRFVPDQTKDDRLSSSAFSDRFEHILSGLDQVLVDDSSGAAANVTVVDRATVDSFALTYQEQSLDDCELMTCQNISSRLNKTMDMINEKNDDCLNMVCESLTTQVTSPLAFVTQELFNRYRAWISVSSSAAMIKAKPFSKTKRDLDWRQPSVSMQCSTVLHKNPTRNATTLLRPVSFENLGSFPPFTLHLDNTFRHTVKQIEEQGKPNTTYIDISHLLPPDITISTALFMYDGKSSSVYHPVYLCLVDARWIESQVWFTAPYATIMRSGISLDSISAGIGKNTSAQANSMIAITTQYANSLNSDLTVDSKYQQGPGKTAQVQPFELIHRYCNQSVPYSLGPKCGMLAHALYLTDSLRRTQSYFRYYAASDVTKSDPNTVGSPSSKADHLTRLDYQLYHQLHAYKLEGLIVKLSMSVLLLHVMLVYAHLLLLVLGDGWYSRAWSELGELIALAMVSQPSSLLHNAGGGIRNWKTWKSRTFIREVTPEGRLELVLKETIDSPMILADEEGQKRVHVEPEVNRRYG</sequence>
<dbReference type="EMBL" id="JAUJFL010000001">
    <property type="protein sequence ID" value="KAK2614599.1"/>
    <property type="molecule type" value="Genomic_DNA"/>
</dbReference>